<dbReference type="PANTHER" id="PTHR32361:SF26">
    <property type="entry name" value="FAD-BINDING 8 DOMAIN-CONTAINING PROTEIN-RELATED"/>
    <property type="match status" value="1"/>
</dbReference>
<accession>A0A8H6FIW0</accession>
<keyword evidence="4" id="KW-1003">Cell membrane</keyword>
<dbReference type="Pfam" id="PF08022">
    <property type="entry name" value="FAD_binding_8"/>
    <property type="match status" value="1"/>
</dbReference>
<keyword evidence="7" id="KW-0732">Signal</keyword>
<dbReference type="GO" id="GO:0015677">
    <property type="term" value="P:copper ion import"/>
    <property type="evidence" value="ECO:0007669"/>
    <property type="project" value="TreeGrafter"/>
</dbReference>
<reference evidence="9 10" key="1">
    <citation type="journal article" date="2020" name="Genomics">
        <title>Complete, high-quality genomes from long-read metagenomic sequencing of two wolf lichen thalli reveals enigmatic genome architecture.</title>
        <authorList>
            <person name="McKenzie S.K."/>
            <person name="Walston R.F."/>
            <person name="Allen J.L."/>
        </authorList>
    </citation>
    <scope>NUCLEOTIDE SEQUENCE [LARGE SCALE GENOMIC DNA]</scope>
    <source>
        <strain evidence="9">WasteWater1</strain>
    </source>
</reference>
<keyword evidence="6" id="KW-0472">Membrane</keyword>
<dbReference type="InterPro" id="IPR013112">
    <property type="entry name" value="FAD-bd_8"/>
</dbReference>
<dbReference type="GeneID" id="59335876"/>
<dbReference type="GO" id="GO:0006826">
    <property type="term" value="P:iron ion transport"/>
    <property type="evidence" value="ECO:0007669"/>
    <property type="project" value="TreeGrafter"/>
</dbReference>
<keyword evidence="10" id="KW-1185">Reference proteome</keyword>
<dbReference type="PANTHER" id="PTHR32361">
    <property type="entry name" value="FERRIC/CUPRIC REDUCTASE TRANSMEMBRANE COMPONENT"/>
    <property type="match status" value="1"/>
</dbReference>
<dbReference type="InterPro" id="IPR051410">
    <property type="entry name" value="Ferric/Cupric_Reductase"/>
</dbReference>
<feature type="signal peptide" evidence="7">
    <location>
        <begin position="1"/>
        <end position="18"/>
    </location>
</feature>
<dbReference type="PROSITE" id="PS51384">
    <property type="entry name" value="FAD_FR"/>
    <property type="match status" value="1"/>
</dbReference>
<comment type="subcellular location">
    <subcellularLocation>
        <location evidence="1">Cell membrane</location>
        <topology evidence="1">Multi-pass membrane protein</topology>
    </subcellularLocation>
</comment>
<dbReference type="InterPro" id="IPR039261">
    <property type="entry name" value="FNR_nucleotide-bd"/>
</dbReference>
<feature type="chain" id="PRO_5034257445" description="ferric-chelate reductase (NADPH)" evidence="7">
    <location>
        <begin position="19"/>
        <end position="323"/>
    </location>
</feature>
<dbReference type="Gene3D" id="3.40.50.80">
    <property type="entry name" value="Nucleotide-binding domain of ferredoxin-NADP reductase (FNR) module"/>
    <property type="match status" value="1"/>
</dbReference>
<dbReference type="InterPro" id="IPR017927">
    <property type="entry name" value="FAD-bd_FR_type"/>
</dbReference>
<evidence type="ECO:0000256" key="7">
    <source>
        <dbReference type="SAM" id="SignalP"/>
    </source>
</evidence>
<evidence type="ECO:0000313" key="10">
    <source>
        <dbReference type="Proteomes" id="UP000593566"/>
    </source>
</evidence>
<proteinExistence type="predicted"/>
<dbReference type="AlphaFoldDB" id="A0A8H6FIW0"/>
<protein>
    <recommendedName>
        <fullName evidence="2">ferric-chelate reductase (NADPH)</fullName>
        <ecNumber evidence="2">1.16.1.9</ecNumber>
    </recommendedName>
</protein>
<keyword evidence="3" id="KW-0813">Transport</keyword>
<name>A0A8H6FIW0_9LECA</name>
<dbReference type="GO" id="GO:0052851">
    <property type="term" value="F:ferric-chelate reductase (NADPH) activity"/>
    <property type="evidence" value="ECO:0007669"/>
    <property type="project" value="UniProtKB-EC"/>
</dbReference>
<keyword evidence="6" id="KW-1133">Transmembrane helix</keyword>
<evidence type="ECO:0000256" key="6">
    <source>
        <dbReference type="SAM" id="Phobius"/>
    </source>
</evidence>
<evidence type="ECO:0000256" key="3">
    <source>
        <dbReference type="ARBA" id="ARBA00022448"/>
    </source>
</evidence>
<evidence type="ECO:0000256" key="1">
    <source>
        <dbReference type="ARBA" id="ARBA00004651"/>
    </source>
</evidence>
<organism evidence="9 10">
    <name type="scientific">Letharia lupina</name>
    <dbReference type="NCBI Taxonomy" id="560253"/>
    <lineage>
        <taxon>Eukaryota</taxon>
        <taxon>Fungi</taxon>
        <taxon>Dikarya</taxon>
        <taxon>Ascomycota</taxon>
        <taxon>Pezizomycotina</taxon>
        <taxon>Lecanoromycetes</taxon>
        <taxon>OSLEUM clade</taxon>
        <taxon>Lecanoromycetidae</taxon>
        <taxon>Lecanorales</taxon>
        <taxon>Lecanorineae</taxon>
        <taxon>Parmeliaceae</taxon>
        <taxon>Letharia</taxon>
    </lineage>
</organism>
<dbReference type="EC" id="1.16.1.9" evidence="2"/>
<gene>
    <name evidence="9" type="ORF">HO133_007477</name>
</gene>
<dbReference type="EMBL" id="JACCJB010000003">
    <property type="protein sequence ID" value="KAF6229361.1"/>
    <property type="molecule type" value="Genomic_DNA"/>
</dbReference>
<sequence>MYIYISAALFLSTSVVQCVSIVWRNGTFRHGPARAFVTYAEGSVKISIRLSRPLTIQAGQYINLWMPSASFSSFLQSHPFVVTSWSPEEQIQLELFMEPRRGLTRELLYHAQARERGAKFSSRWVLFSGPYGISALVGEYESILMIVIGFGMAALLPYLSQMIHRYQTRKIYTRRIRVIWQVQRIGKQGRCIHTNKTKLTNVKTALAMQPLLNSALKGDSLDKILSISIFSTSLKEEEVSFGRRGIVYRGSADVTGILRDEIAVRNTENQYRDIEAAQIEAGHIREVTGKLQREKGKMLVMVSGISAQRRVGTTAGLVVGVYM</sequence>
<feature type="transmembrane region" description="Helical" evidence="6">
    <location>
        <begin position="142"/>
        <end position="160"/>
    </location>
</feature>
<dbReference type="SUPFAM" id="SSF63380">
    <property type="entry name" value="Riboflavin synthase domain-like"/>
    <property type="match status" value="1"/>
</dbReference>
<dbReference type="GO" id="GO:0005886">
    <property type="term" value="C:plasma membrane"/>
    <property type="evidence" value="ECO:0007669"/>
    <property type="project" value="UniProtKB-SubCell"/>
</dbReference>
<feature type="domain" description="FAD-binding FR-type" evidence="8">
    <location>
        <begin position="26"/>
        <end position="137"/>
    </location>
</feature>
<comment type="caution">
    <text evidence="9">The sequence shown here is derived from an EMBL/GenBank/DDBJ whole genome shotgun (WGS) entry which is preliminary data.</text>
</comment>
<dbReference type="GO" id="GO:0006879">
    <property type="term" value="P:intracellular iron ion homeostasis"/>
    <property type="evidence" value="ECO:0007669"/>
    <property type="project" value="TreeGrafter"/>
</dbReference>
<evidence type="ECO:0000256" key="2">
    <source>
        <dbReference type="ARBA" id="ARBA00012668"/>
    </source>
</evidence>
<dbReference type="RefSeq" id="XP_037157003.1">
    <property type="nucleotide sequence ID" value="XM_037298368.1"/>
</dbReference>
<keyword evidence="6" id="KW-0812">Transmembrane</keyword>
<evidence type="ECO:0000313" key="9">
    <source>
        <dbReference type="EMBL" id="KAF6229361.1"/>
    </source>
</evidence>
<dbReference type="CDD" id="cd06186">
    <property type="entry name" value="NOX_Duox_like_FAD_NADP"/>
    <property type="match status" value="1"/>
</dbReference>
<evidence type="ECO:0000259" key="8">
    <source>
        <dbReference type="PROSITE" id="PS51384"/>
    </source>
</evidence>
<dbReference type="Proteomes" id="UP000593566">
    <property type="component" value="Unassembled WGS sequence"/>
</dbReference>
<evidence type="ECO:0000256" key="4">
    <source>
        <dbReference type="ARBA" id="ARBA00022475"/>
    </source>
</evidence>
<dbReference type="InterPro" id="IPR017938">
    <property type="entry name" value="Riboflavin_synthase-like_b-brl"/>
</dbReference>
<evidence type="ECO:0000256" key="5">
    <source>
        <dbReference type="ARBA" id="ARBA00048483"/>
    </source>
</evidence>
<comment type="catalytic activity">
    <reaction evidence="5">
        <text>2 a Fe(II)-siderophore + NADP(+) + H(+) = 2 a Fe(III)-siderophore + NADPH</text>
        <dbReference type="Rhea" id="RHEA:28795"/>
        <dbReference type="Rhea" id="RHEA-COMP:11342"/>
        <dbReference type="Rhea" id="RHEA-COMP:11344"/>
        <dbReference type="ChEBI" id="CHEBI:15378"/>
        <dbReference type="ChEBI" id="CHEBI:29033"/>
        <dbReference type="ChEBI" id="CHEBI:29034"/>
        <dbReference type="ChEBI" id="CHEBI:57783"/>
        <dbReference type="ChEBI" id="CHEBI:58349"/>
        <dbReference type="EC" id="1.16.1.9"/>
    </reaction>
</comment>